<evidence type="ECO:0000256" key="1">
    <source>
        <dbReference type="ARBA" id="ARBA00010871"/>
    </source>
</evidence>
<dbReference type="GO" id="GO:0071555">
    <property type="term" value="P:cell wall organization"/>
    <property type="evidence" value="ECO:0007669"/>
    <property type="project" value="UniProtKB-KW"/>
</dbReference>
<reference evidence="5" key="1">
    <citation type="submission" date="2019-03" db="EMBL/GenBank/DDBJ databases">
        <authorList>
            <person name="Hao L."/>
        </authorList>
    </citation>
    <scope>NUCLEOTIDE SEQUENCE</scope>
</reference>
<comment type="similarity">
    <text evidence="1">Belongs to the D-alanine--D-alanine ligase family.</text>
</comment>
<keyword evidence="2 5" id="KW-0436">Ligase</keyword>
<dbReference type="InterPro" id="IPR011095">
    <property type="entry name" value="Dala_Dala_lig_C"/>
</dbReference>
<sequence length="328" mass="36125">MKIGITYDLRDDYLKEGYTLEETAEFDRVDTIDAIDEAIRACGHETDRIGNAKQLVQRLARGERWDLVFNIAEGLHGVGREALVPALLDSYEIPYTFSDPLVLALTLHKGMTKAVLRDAGVPTADFAVVSVPADIEKVSLPYPLFVKPVAEGTGKGISDASLVKTPADLERVCENLLAEFHQQVLVETFLPGREFTAGVVGTGDEAAAVGVMEVLFKKKEPADLIYSYHNKSNYEQAIEYRVPEPEVVEPCAKLALSAWKVLGCRDGGRVDIRMDSQGRPNFIEVNPLAGLNPVHSDLPILCKLNGISFQELMERILKSAFKRINGGR</sequence>
<dbReference type="Pfam" id="PF07478">
    <property type="entry name" value="Dala_Dala_lig_C"/>
    <property type="match status" value="1"/>
</dbReference>
<organism evidence="5">
    <name type="scientific">anaerobic digester metagenome</name>
    <dbReference type="NCBI Taxonomy" id="1263854"/>
    <lineage>
        <taxon>unclassified sequences</taxon>
        <taxon>metagenomes</taxon>
        <taxon>ecological metagenomes</taxon>
    </lineage>
</organism>
<dbReference type="GO" id="GO:0008716">
    <property type="term" value="F:D-alanine-D-alanine ligase activity"/>
    <property type="evidence" value="ECO:0007669"/>
    <property type="project" value="UniProtKB-EC"/>
</dbReference>
<dbReference type="SUPFAM" id="SSF56059">
    <property type="entry name" value="Glutathione synthetase ATP-binding domain-like"/>
    <property type="match status" value="1"/>
</dbReference>
<dbReference type="EC" id="6.3.2.4" evidence="5"/>
<dbReference type="InterPro" id="IPR016185">
    <property type="entry name" value="PreATP-grasp_dom_sf"/>
</dbReference>
<dbReference type="Gene3D" id="3.30.470.20">
    <property type="entry name" value="ATP-grasp fold, B domain"/>
    <property type="match status" value="1"/>
</dbReference>
<proteinExistence type="inferred from homology"/>
<dbReference type="PANTHER" id="PTHR23132">
    <property type="entry name" value="D-ALANINE--D-ALANINE LIGASE"/>
    <property type="match status" value="1"/>
</dbReference>
<feature type="domain" description="ATP-grasp" evidence="4">
    <location>
        <begin position="113"/>
        <end position="318"/>
    </location>
</feature>
<dbReference type="AlphaFoldDB" id="A0A485M0S5"/>
<accession>A0A485M0S5</accession>
<dbReference type="GO" id="GO:0046872">
    <property type="term" value="F:metal ion binding"/>
    <property type="evidence" value="ECO:0007669"/>
    <property type="project" value="InterPro"/>
</dbReference>
<dbReference type="PANTHER" id="PTHR23132:SF23">
    <property type="entry name" value="D-ALANINE--D-ALANINE LIGASE B"/>
    <property type="match status" value="1"/>
</dbReference>
<evidence type="ECO:0000313" key="5">
    <source>
        <dbReference type="EMBL" id="VFU15070.1"/>
    </source>
</evidence>
<dbReference type="PROSITE" id="PS50975">
    <property type="entry name" value="ATP_GRASP"/>
    <property type="match status" value="1"/>
</dbReference>
<dbReference type="Gene3D" id="3.30.1490.20">
    <property type="entry name" value="ATP-grasp fold, A domain"/>
    <property type="match status" value="1"/>
</dbReference>
<gene>
    <name evidence="5" type="primary">ddl</name>
    <name evidence="5" type="ORF">SCFA_380014</name>
</gene>
<evidence type="ECO:0000259" key="4">
    <source>
        <dbReference type="PROSITE" id="PS50975"/>
    </source>
</evidence>
<dbReference type="SUPFAM" id="SSF52440">
    <property type="entry name" value="PreATP-grasp domain"/>
    <property type="match status" value="1"/>
</dbReference>
<protein>
    <submittedName>
        <fullName evidence="5">D-alanine--D-alanine ligase</fullName>
        <ecNumber evidence="5">6.3.2.4</ecNumber>
    </submittedName>
</protein>
<dbReference type="InterPro" id="IPR013815">
    <property type="entry name" value="ATP_grasp_subdomain_1"/>
</dbReference>
<evidence type="ECO:0000256" key="2">
    <source>
        <dbReference type="ARBA" id="ARBA00022598"/>
    </source>
</evidence>
<dbReference type="EMBL" id="CAADRM010000101">
    <property type="protein sequence ID" value="VFU15070.1"/>
    <property type="molecule type" value="Genomic_DNA"/>
</dbReference>
<evidence type="ECO:0000256" key="3">
    <source>
        <dbReference type="ARBA" id="ARBA00023316"/>
    </source>
</evidence>
<name>A0A485M0S5_9ZZZZ</name>
<keyword evidence="3" id="KW-0961">Cell wall biogenesis/degradation</keyword>
<dbReference type="GO" id="GO:0005524">
    <property type="term" value="F:ATP binding"/>
    <property type="evidence" value="ECO:0007669"/>
    <property type="project" value="InterPro"/>
</dbReference>
<dbReference type="InterPro" id="IPR011761">
    <property type="entry name" value="ATP-grasp"/>
</dbReference>
<dbReference type="Gene3D" id="3.40.50.20">
    <property type="match status" value="1"/>
</dbReference>